<dbReference type="InterPro" id="IPR007855">
    <property type="entry name" value="RDRP"/>
</dbReference>
<dbReference type="GO" id="GO:0003968">
    <property type="term" value="F:RNA-directed RNA polymerase activity"/>
    <property type="evidence" value="ECO:0007669"/>
    <property type="project" value="UniProtKB-KW"/>
</dbReference>
<evidence type="ECO:0000313" key="4">
    <source>
        <dbReference type="EMBL" id="EPQ58296.1"/>
    </source>
</evidence>
<dbReference type="GO" id="GO:0030422">
    <property type="term" value="P:siRNA processing"/>
    <property type="evidence" value="ECO:0007669"/>
    <property type="project" value="TreeGrafter"/>
</dbReference>
<comment type="similarity">
    <text evidence="1">Belongs to the RdRP family.</text>
</comment>
<sequence length="898" mass="101896">MPYQSPWKELDREVETLRNNPSGCLGVDVGGGEGNDGWYGGKIHFTGKMREDGHIVLQRPELGPSCRFTRKYGSASLVRIKVPQKLVGDKLREYCKRPFVILGRVFRAFYEKDLTVFLMQTDEVLSSDQNSVLIQKSDGRSISHFINWHNPIFQNREQTMAKWAARQALALSNSVPGVLFKKENIFDIPDESDEMIMTDGCGFVNRTVLNTLRKRHGWHTTPTAIQGRLAGAKGLFLVHPTDDDPEPKAWIRPSQVKIKYTEEQMSDPALRTLDVLRASHMKTPGRLSAEIIINLSHNGVRPKVFIELMAAGLEERVRALTDWEGPDGPFNVWCAVASAGNVFNARAAREAAGEARVNGYRDKDDDDADDDDDEELIDIEVAVNGRSSAWWADHISGCPSSLEETCMVLIDAGFTPDTCWVLQAKLREVIKSKIKTYVSKYNFEVFMSCTAFIVPDPVGVLEAGEIQILCSDRVMKPSDGSDELTNVIIGDVVVGRNPCKLPTDVQKVRAVQKDELREYRDVIVFSTKGDRSLASKLGGGDYDGDKVLAIWQPEITNSFQNADPKFLDPAAEVKEWISKDPTTVSDILEGSTRTSLDHFIRGQQDFLLMGLRTLPLVGIYSTMHDYAAYMKGYDAEETVALAHMSCIVLDGTKTGLTVKSEVYARHENLYRKGKRAPFWREEQKKDTEKEKLIPANEAHPKRPEALQNFVMDRILDASRQERDKWLRYLDEHMPEPAFTDKDLEEPLRDARRRAQNRMEKGCHDLHDDLQLIEHHVERIWRERPTRGNSEKSGNKEGGASFTGLGIEQRQDKLRELSRKFVTELTAEDMYLIGKWELEELKASCAYSIAPRNRFPFDVATRHLCAIKARSLGPYKVVTQNFYERFRIHKSFAQRYGRS</sequence>
<dbReference type="OMA" id="KWTARFA"/>
<dbReference type="Proteomes" id="UP000030669">
    <property type="component" value="Unassembled WGS sequence"/>
</dbReference>
<dbReference type="RefSeq" id="XP_007862881.1">
    <property type="nucleotide sequence ID" value="XM_007864690.1"/>
</dbReference>
<dbReference type="AlphaFoldDB" id="S7QEP6"/>
<dbReference type="Pfam" id="PF05183">
    <property type="entry name" value="RdRP"/>
    <property type="match status" value="1"/>
</dbReference>
<dbReference type="eggNOG" id="KOG0988">
    <property type="taxonomic scope" value="Eukaryota"/>
</dbReference>
<dbReference type="EC" id="2.7.7.48" evidence="1"/>
<feature type="domain" description="RDRP core" evidence="3">
    <location>
        <begin position="54"/>
        <end position="690"/>
    </location>
</feature>
<proteinExistence type="inferred from homology"/>
<reference evidence="4 5" key="1">
    <citation type="journal article" date="2012" name="Science">
        <title>The Paleozoic origin of enzymatic lignin decomposition reconstructed from 31 fungal genomes.</title>
        <authorList>
            <person name="Floudas D."/>
            <person name="Binder M."/>
            <person name="Riley R."/>
            <person name="Barry K."/>
            <person name="Blanchette R.A."/>
            <person name="Henrissat B."/>
            <person name="Martinez A.T."/>
            <person name="Otillar R."/>
            <person name="Spatafora J.W."/>
            <person name="Yadav J.S."/>
            <person name="Aerts A."/>
            <person name="Benoit I."/>
            <person name="Boyd A."/>
            <person name="Carlson A."/>
            <person name="Copeland A."/>
            <person name="Coutinho P.M."/>
            <person name="de Vries R.P."/>
            <person name="Ferreira P."/>
            <person name="Findley K."/>
            <person name="Foster B."/>
            <person name="Gaskell J."/>
            <person name="Glotzer D."/>
            <person name="Gorecki P."/>
            <person name="Heitman J."/>
            <person name="Hesse C."/>
            <person name="Hori C."/>
            <person name="Igarashi K."/>
            <person name="Jurgens J.A."/>
            <person name="Kallen N."/>
            <person name="Kersten P."/>
            <person name="Kohler A."/>
            <person name="Kuees U."/>
            <person name="Kumar T.K.A."/>
            <person name="Kuo A."/>
            <person name="LaButti K."/>
            <person name="Larrondo L.F."/>
            <person name="Lindquist E."/>
            <person name="Ling A."/>
            <person name="Lombard V."/>
            <person name="Lucas S."/>
            <person name="Lundell T."/>
            <person name="Martin R."/>
            <person name="McLaughlin D.J."/>
            <person name="Morgenstern I."/>
            <person name="Morin E."/>
            <person name="Murat C."/>
            <person name="Nagy L.G."/>
            <person name="Nolan M."/>
            <person name="Ohm R.A."/>
            <person name="Patyshakuliyeva A."/>
            <person name="Rokas A."/>
            <person name="Ruiz-Duenas F.J."/>
            <person name="Sabat G."/>
            <person name="Salamov A."/>
            <person name="Samejima M."/>
            <person name="Schmutz J."/>
            <person name="Slot J.C."/>
            <person name="St John F."/>
            <person name="Stenlid J."/>
            <person name="Sun H."/>
            <person name="Sun S."/>
            <person name="Syed K."/>
            <person name="Tsang A."/>
            <person name="Wiebenga A."/>
            <person name="Young D."/>
            <person name="Pisabarro A."/>
            <person name="Eastwood D.C."/>
            <person name="Martin F."/>
            <person name="Cullen D."/>
            <person name="Grigoriev I.V."/>
            <person name="Hibbett D.S."/>
        </authorList>
    </citation>
    <scope>NUCLEOTIDE SEQUENCE [LARGE SCALE GENOMIC DNA]</scope>
    <source>
        <strain evidence="4 5">ATCC 11539</strain>
    </source>
</reference>
<keyword evidence="1" id="KW-0808">Transferase</keyword>
<keyword evidence="1" id="KW-0696">RNA-directed RNA polymerase</keyword>
<evidence type="ECO:0000256" key="1">
    <source>
        <dbReference type="RuleBase" id="RU363098"/>
    </source>
</evidence>
<dbReference type="PANTHER" id="PTHR23079">
    <property type="entry name" value="RNA-DEPENDENT RNA POLYMERASE"/>
    <property type="match status" value="1"/>
</dbReference>
<evidence type="ECO:0000313" key="5">
    <source>
        <dbReference type="Proteomes" id="UP000030669"/>
    </source>
</evidence>
<dbReference type="GeneID" id="19305680"/>
<dbReference type="KEGG" id="gtr:GLOTRDRAFT_36051"/>
<dbReference type="InterPro" id="IPR057596">
    <property type="entry name" value="RDRP_core"/>
</dbReference>
<feature type="compositionally biased region" description="Basic and acidic residues" evidence="2">
    <location>
        <begin position="783"/>
        <end position="794"/>
    </location>
</feature>
<accession>S7QEP6</accession>
<keyword evidence="5" id="KW-1185">Reference proteome</keyword>
<comment type="catalytic activity">
    <reaction evidence="1">
        <text>RNA(n) + a ribonucleoside 5'-triphosphate = RNA(n+1) + diphosphate</text>
        <dbReference type="Rhea" id="RHEA:21248"/>
        <dbReference type="Rhea" id="RHEA-COMP:14527"/>
        <dbReference type="Rhea" id="RHEA-COMP:17342"/>
        <dbReference type="ChEBI" id="CHEBI:33019"/>
        <dbReference type="ChEBI" id="CHEBI:61557"/>
        <dbReference type="ChEBI" id="CHEBI:140395"/>
        <dbReference type="EC" id="2.7.7.48"/>
    </reaction>
</comment>
<organism evidence="4 5">
    <name type="scientific">Gloeophyllum trabeum (strain ATCC 11539 / FP-39264 / Madison 617)</name>
    <name type="common">Brown rot fungus</name>
    <dbReference type="NCBI Taxonomy" id="670483"/>
    <lineage>
        <taxon>Eukaryota</taxon>
        <taxon>Fungi</taxon>
        <taxon>Dikarya</taxon>
        <taxon>Basidiomycota</taxon>
        <taxon>Agaricomycotina</taxon>
        <taxon>Agaricomycetes</taxon>
        <taxon>Gloeophyllales</taxon>
        <taxon>Gloeophyllaceae</taxon>
        <taxon>Gloeophyllum</taxon>
    </lineage>
</organism>
<dbReference type="OrthoDB" id="10055769at2759"/>
<dbReference type="EMBL" id="KB469298">
    <property type="protein sequence ID" value="EPQ58296.1"/>
    <property type="molecule type" value="Genomic_DNA"/>
</dbReference>
<feature type="region of interest" description="Disordered" evidence="2">
    <location>
        <begin position="783"/>
        <end position="804"/>
    </location>
</feature>
<dbReference type="PANTHER" id="PTHR23079:SF14">
    <property type="entry name" value="RNA-DEPENDENT RNA POLYMERASE"/>
    <property type="match status" value="1"/>
</dbReference>
<gene>
    <name evidence="4" type="ORF">GLOTRDRAFT_36051</name>
</gene>
<evidence type="ECO:0000259" key="3">
    <source>
        <dbReference type="Pfam" id="PF05183"/>
    </source>
</evidence>
<evidence type="ECO:0000256" key="2">
    <source>
        <dbReference type="SAM" id="MobiDB-lite"/>
    </source>
</evidence>
<dbReference type="HOGENOM" id="CLU_003387_1_0_1"/>
<protein>
    <recommendedName>
        <fullName evidence="1">RNA-dependent RNA polymerase</fullName>
        <ecNumber evidence="1">2.7.7.48</ecNumber>
    </recommendedName>
</protein>
<dbReference type="GO" id="GO:0031380">
    <property type="term" value="C:nuclear RNA-directed RNA polymerase complex"/>
    <property type="evidence" value="ECO:0007669"/>
    <property type="project" value="TreeGrafter"/>
</dbReference>
<keyword evidence="1" id="KW-0694">RNA-binding</keyword>
<keyword evidence="1" id="KW-0548">Nucleotidyltransferase</keyword>
<name>S7QEP6_GLOTA</name>
<dbReference type="GO" id="GO:0003723">
    <property type="term" value="F:RNA binding"/>
    <property type="evidence" value="ECO:0007669"/>
    <property type="project" value="UniProtKB-KW"/>
</dbReference>